<evidence type="ECO:0000259" key="12">
    <source>
        <dbReference type="Pfam" id="PF01931"/>
    </source>
</evidence>
<keyword evidence="5" id="KW-0378">Hydrolase</keyword>
<dbReference type="PANTHER" id="PTHR34699:SF2">
    <property type="entry name" value="NON-CANONICAL PURINE NTP PHOSPHATASE_PRRC1 DOMAIN-CONTAINING PROTEIN"/>
    <property type="match status" value="1"/>
</dbReference>
<gene>
    <name evidence="13" type="ORF">JNE38_21465</name>
</gene>
<evidence type="ECO:0000256" key="2">
    <source>
        <dbReference type="ARBA" id="ARBA00001946"/>
    </source>
</evidence>
<evidence type="ECO:0000313" key="14">
    <source>
        <dbReference type="Proteomes" id="UP000596248"/>
    </source>
</evidence>
<evidence type="ECO:0000256" key="10">
    <source>
        <dbReference type="ARBA" id="ARBA00048174"/>
    </source>
</evidence>
<keyword evidence="7" id="KW-0546">Nucleotide metabolism</keyword>
<evidence type="ECO:0000256" key="4">
    <source>
        <dbReference type="ARBA" id="ARBA00022741"/>
    </source>
</evidence>
<dbReference type="InterPro" id="IPR050299">
    <property type="entry name" value="YjjX_NTPase"/>
</dbReference>
<comment type="catalytic activity">
    <reaction evidence="10">
        <text>ITP + H2O = IDP + phosphate + H(+)</text>
        <dbReference type="Rhea" id="RHEA:28330"/>
        <dbReference type="ChEBI" id="CHEBI:15377"/>
        <dbReference type="ChEBI" id="CHEBI:15378"/>
        <dbReference type="ChEBI" id="CHEBI:43474"/>
        <dbReference type="ChEBI" id="CHEBI:58280"/>
        <dbReference type="ChEBI" id="CHEBI:61402"/>
        <dbReference type="EC" id="3.6.1.73"/>
    </reaction>
</comment>
<name>A0ABX7FJR7_BRECH</name>
<evidence type="ECO:0000256" key="5">
    <source>
        <dbReference type="ARBA" id="ARBA00022801"/>
    </source>
</evidence>
<proteinExistence type="predicted"/>
<dbReference type="EC" id="3.6.1.73" evidence="9"/>
<evidence type="ECO:0000256" key="3">
    <source>
        <dbReference type="ARBA" id="ARBA00022723"/>
    </source>
</evidence>
<dbReference type="PANTHER" id="PTHR34699">
    <property type="match status" value="1"/>
</dbReference>
<dbReference type="Pfam" id="PF01931">
    <property type="entry name" value="NTPase_I-T"/>
    <property type="match status" value="1"/>
</dbReference>
<keyword evidence="4" id="KW-0547">Nucleotide-binding</keyword>
<dbReference type="InterPro" id="IPR026533">
    <property type="entry name" value="NTPase/PRRC1"/>
</dbReference>
<evidence type="ECO:0000256" key="9">
    <source>
        <dbReference type="ARBA" id="ARBA00038901"/>
    </source>
</evidence>
<keyword evidence="6" id="KW-0460">Magnesium</keyword>
<comment type="cofactor">
    <cofactor evidence="1">
        <name>Mn(2+)</name>
        <dbReference type="ChEBI" id="CHEBI:29035"/>
    </cofactor>
</comment>
<sequence>MDFSTIRYALGTTNAAKKAAVQMATLAEPICQSVPSGVSGQPMSEEETIAGAINRAKTVLAEVPHAQIGLGLEGGLMYDDRYTHQWYLISVCAAWNGAELHVGKGLSFPIPNKAAERIQKENIELSVIIDEWSGLTNSNHQGGAYALLTEDRIRRADVFRDAVLAALTPFFSKLYE</sequence>
<dbReference type="Gene3D" id="3.90.950.10">
    <property type="match status" value="1"/>
</dbReference>
<dbReference type="Proteomes" id="UP000596248">
    <property type="component" value="Chromosome"/>
</dbReference>
<evidence type="ECO:0000256" key="6">
    <source>
        <dbReference type="ARBA" id="ARBA00022842"/>
    </source>
</evidence>
<protein>
    <recommendedName>
        <fullName evidence="9">inosine/xanthosine triphosphatase</fullName>
        <ecNumber evidence="9">3.6.1.73</ecNumber>
    </recommendedName>
</protein>
<dbReference type="EMBL" id="CP069127">
    <property type="protein sequence ID" value="QRG66105.1"/>
    <property type="molecule type" value="Genomic_DNA"/>
</dbReference>
<dbReference type="SUPFAM" id="SSF52972">
    <property type="entry name" value="ITPase-like"/>
    <property type="match status" value="1"/>
</dbReference>
<keyword evidence="3" id="KW-0479">Metal-binding</keyword>
<evidence type="ECO:0000256" key="1">
    <source>
        <dbReference type="ARBA" id="ARBA00001936"/>
    </source>
</evidence>
<organism evidence="13 14">
    <name type="scientific">Brevibacillus choshinensis</name>
    <dbReference type="NCBI Taxonomy" id="54911"/>
    <lineage>
        <taxon>Bacteria</taxon>
        <taxon>Bacillati</taxon>
        <taxon>Bacillota</taxon>
        <taxon>Bacilli</taxon>
        <taxon>Bacillales</taxon>
        <taxon>Paenibacillaceae</taxon>
        <taxon>Brevibacillus</taxon>
    </lineage>
</organism>
<reference evidence="13 14" key="1">
    <citation type="submission" date="2021-01" db="EMBL/GenBank/DDBJ databases">
        <title>Identification of strong promoters based on the transcriptome of Brevibacillus choshinensis.</title>
        <authorList>
            <person name="Yao D."/>
            <person name="Zhang K."/>
            <person name="Wu J."/>
        </authorList>
    </citation>
    <scope>NUCLEOTIDE SEQUENCE [LARGE SCALE GENOMIC DNA]</scope>
    <source>
        <strain evidence="13 14">HPD31-SP3</strain>
    </source>
</reference>
<evidence type="ECO:0000256" key="8">
    <source>
        <dbReference type="ARBA" id="ARBA00023211"/>
    </source>
</evidence>
<feature type="domain" description="Non-canonical purine NTP phosphatase/PRRC1" evidence="12">
    <location>
        <begin position="11"/>
        <end position="171"/>
    </location>
</feature>
<dbReference type="InterPro" id="IPR029001">
    <property type="entry name" value="ITPase-like_fam"/>
</dbReference>
<comment type="cofactor">
    <cofactor evidence="2">
        <name>Mg(2+)</name>
        <dbReference type="ChEBI" id="CHEBI:18420"/>
    </cofactor>
</comment>
<evidence type="ECO:0000256" key="11">
    <source>
        <dbReference type="ARBA" id="ARBA00048781"/>
    </source>
</evidence>
<dbReference type="RefSeq" id="WP_203353171.1">
    <property type="nucleotide sequence ID" value="NZ_CP069127.1"/>
</dbReference>
<accession>A0ABX7FJR7</accession>
<comment type="catalytic activity">
    <reaction evidence="11">
        <text>XTP + H2O = XDP + phosphate + H(+)</text>
        <dbReference type="Rhea" id="RHEA:28406"/>
        <dbReference type="ChEBI" id="CHEBI:15377"/>
        <dbReference type="ChEBI" id="CHEBI:15378"/>
        <dbReference type="ChEBI" id="CHEBI:43474"/>
        <dbReference type="ChEBI" id="CHEBI:59884"/>
        <dbReference type="ChEBI" id="CHEBI:61314"/>
        <dbReference type="EC" id="3.6.1.73"/>
    </reaction>
</comment>
<evidence type="ECO:0000256" key="7">
    <source>
        <dbReference type="ARBA" id="ARBA00023080"/>
    </source>
</evidence>
<keyword evidence="8" id="KW-0464">Manganese</keyword>
<keyword evidence="14" id="KW-1185">Reference proteome</keyword>
<evidence type="ECO:0000313" key="13">
    <source>
        <dbReference type="EMBL" id="QRG66105.1"/>
    </source>
</evidence>